<evidence type="ECO:0000259" key="5">
    <source>
        <dbReference type="PROSITE" id="PS51186"/>
    </source>
</evidence>
<dbReference type="SUPFAM" id="SSF55718">
    <property type="entry name" value="SCP-like"/>
    <property type="match status" value="1"/>
</dbReference>
<dbReference type="NCBIfam" id="NF002367">
    <property type="entry name" value="PRK01346.1-4"/>
    <property type="match status" value="1"/>
</dbReference>
<proteinExistence type="inferred from homology"/>
<evidence type="ECO:0000313" key="6">
    <source>
        <dbReference type="EMBL" id="RSM83493.1"/>
    </source>
</evidence>
<dbReference type="Gene3D" id="3.40.630.30">
    <property type="match status" value="2"/>
</dbReference>
<dbReference type="GO" id="GO:0030649">
    <property type="term" value="P:aminoglycoside antibiotic catabolic process"/>
    <property type="evidence" value="ECO:0007669"/>
    <property type="project" value="TreeGrafter"/>
</dbReference>
<organism evidence="6 7">
    <name type="scientific">Kibdelosporangium aridum</name>
    <dbReference type="NCBI Taxonomy" id="2030"/>
    <lineage>
        <taxon>Bacteria</taxon>
        <taxon>Bacillati</taxon>
        <taxon>Actinomycetota</taxon>
        <taxon>Actinomycetes</taxon>
        <taxon>Pseudonocardiales</taxon>
        <taxon>Pseudonocardiaceae</taxon>
        <taxon>Kibdelosporangium</taxon>
    </lineage>
</organism>
<name>A0A428Z7A9_KIBAR</name>
<dbReference type="PROSITE" id="PS51186">
    <property type="entry name" value="GNAT"/>
    <property type="match status" value="1"/>
</dbReference>
<evidence type="ECO:0000313" key="7">
    <source>
        <dbReference type="Proteomes" id="UP000287547"/>
    </source>
</evidence>
<dbReference type="PANTHER" id="PTHR37817">
    <property type="entry name" value="N-ACETYLTRANSFERASE EIS"/>
    <property type="match status" value="1"/>
</dbReference>
<dbReference type="InterPro" id="IPR000182">
    <property type="entry name" value="GNAT_dom"/>
</dbReference>
<feature type="binding site" evidence="4">
    <location>
        <begin position="212"/>
        <end position="213"/>
    </location>
    <ligand>
        <name>acetyl-CoA</name>
        <dbReference type="ChEBI" id="CHEBI:57288"/>
    </ligand>
</feature>
<protein>
    <submittedName>
        <fullName evidence="6">GNAT family N-acetyltransferase</fullName>
    </submittedName>
</protein>
<comment type="similarity">
    <text evidence="1 4">Belongs to the acetyltransferase Eis family.</text>
</comment>
<feature type="active site" description="Proton acceptor; via carboxylate" evidence="4">
    <location>
        <position position="497"/>
    </location>
</feature>
<dbReference type="SUPFAM" id="SSF55729">
    <property type="entry name" value="Acyl-CoA N-acyltransferases (Nat)"/>
    <property type="match status" value="1"/>
</dbReference>
<dbReference type="Pfam" id="PF17668">
    <property type="entry name" value="Acetyltransf_17"/>
    <property type="match status" value="1"/>
</dbReference>
<evidence type="ECO:0000256" key="4">
    <source>
        <dbReference type="HAMAP-Rule" id="MF_01812"/>
    </source>
</evidence>
<reference evidence="6 7" key="1">
    <citation type="submission" date="2018-05" db="EMBL/GenBank/DDBJ databases">
        <title>Evolution of GPA BGCs.</title>
        <authorList>
            <person name="Waglechner N."/>
            <person name="Wright G.D."/>
        </authorList>
    </citation>
    <scope>NUCLEOTIDE SEQUENCE [LARGE SCALE GENOMIC DNA]</scope>
    <source>
        <strain evidence="6 7">A82846</strain>
    </source>
</reference>
<accession>A0A428Z7A9</accession>
<feature type="active site" description="Proton donor" evidence="4">
    <location>
        <position position="217"/>
    </location>
</feature>
<dbReference type="GO" id="GO:0034069">
    <property type="term" value="F:aminoglycoside N-acetyltransferase activity"/>
    <property type="evidence" value="ECO:0007669"/>
    <property type="project" value="TreeGrafter"/>
</dbReference>
<dbReference type="InterPro" id="IPR041380">
    <property type="entry name" value="Acetyltransf_17"/>
</dbReference>
<dbReference type="OrthoDB" id="8399956at2"/>
<sequence length="497" mass="55751">MSAHCPRRISTCAARNFDSNRSRYATRHASACTSPMLAASCFRASRTRVRVSRRMDPYPVQSSRSPSFARSAHTIRPPESQWQRFASSDRKAGVSELTIRTATEADFDDVLTLFLPVFLQEIEDKDDEWYRNEWEPDRLLLVHDADELIATAAILTRQMTLPDVGLRPFAAVTTVAVKTGHRRRGALTKMMRTQLHDLHEQGREPVAALWASEAGIYGRFGYGLASQYLRAHIPKGVPFRPGTDVGKDRVRLVSREEALPLVTALYDRVAPQRTGWLSRDERAWAGYLWDTPHWREGASPLKFAVHPDGYVIYRTKRKWGERGPEGELNVLELVAATPVGAAALWRFLLDFDLVGEIEAPIPVDDALINLVQDPRQVVRTQRDALWVRLVDVDRALVERRYSAPLDTVFEVTDVLCPWNQGRWRMVVDSSGSATVERTDADADLLVDTTDLAAAYLGGVRLSDLAAAGRVRELTPGALIPASRAFLGDQHPFCPQVF</sequence>
<gene>
    <name evidence="6" type="ORF">DMH04_22870</name>
</gene>
<dbReference type="InterPro" id="IPR025559">
    <property type="entry name" value="Eis_dom"/>
</dbReference>
<dbReference type="Proteomes" id="UP000287547">
    <property type="component" value="Unassembled WGS sequence"/>
</dbReference>
<dbReference type="InterPro" id="IPR016181">
    <property type="entry name" value="Acyl_CoA_acyltransferase"/>
</dbReference>
<dbReference type="Gene3D" id="3.30.1050.10">
    <property type="entry name" value="SCP2 sterol-binding domain"/>
    <property type="match status" value="1"/>
</dbReference>
<evidence type="ECO:0000256" key="2">
    <source>
        <dbReference type="ARBA" id="ARBA00022679"/>
    </source>
</evidence>
<dbReference type="Pfam" id="PF13530">
    <property type="entry name" value="SCP2_2"/>
    <property type="match status" value="1"/>
</dbReference>
<feature type="domain" description="N-acetyltransferase" evidence="5">
    <location>
        <begin position="97"/>
        <end position="244"/>
    </location>
</feature>
<dbReference type="AlphaFoldDB" id="A0A428Z7A9"/>
<evidence type="ECO:0000256" key="1">
    <source>
        <dbReference type="ARBA" id="ARBA00009213"/>
    </source>
</evidence>
<feature type="binding site" evidence="4">
    <location>
        <begin position="183"/>
        <end position="188"/>
    </location>
    <ligand>
        <name>acetyl-CoA</name>
        <dbReference type="ChEBI" id="CHEBI:57288"/>
    </ligand>
</feature>
<dbReference type="EMBL" id="QHKI01000019">
    <property type="protein sequence ID" value="RSM83493.1"/>
    <property type="molecule type" value="Genomic_DNA"/>
</dbReference>
<dbReference type="PANTHER" id="PTHR37817:SF1">
    <property type="entry name" value="N-ACETYLTRANSFERASE EIS"/>
    <property type="match status" value="1"/>
</dbReference>
<comment type="subunit">
    <text evidence="4">Homohexamer; trimer of dimers.</text>
</comment>
<evidence type="ECO:0000256" key="3">
    <source>
        <dbReference type="ARBA" id="ARBA00023315"/>
    </source>
</evidence>
<keyword evidence="2 4" id="KW-0808">Transferase</keyword>
<dbReference type="InterPro" id="IPR036527">
    <property type="entry name" value="SCP2_sterol-bd_dom_sf"/>
</dbReference>
<feature type="binding site" evidence="4">
    <location>
        <begin position="175"/>
        <end position="177"/>
    </location>
    <ligand>
        <name>acetyl-CoA</name>
        <dbReference type="ChEBI" id="CHEBI:57288"/>
    </ligand>
</feature>
<dbReference type="InterPro" id="IPR051554">
    <property type="entry name" value="Acetyltransferase_Eis"/>
</dbReference>
<dbReference type="HAMAP" id="MF_01812">
    <property type="entry name" value="Eis"/>
    <property type="match status" value="1"/>
</dbReference>
<dbReference type="InterPro" id="IPR022902">
    <property type="entry name" value="NAcTrfase_Eis"/>
</dbReference>
<dbReference type="Pfam" id="PF13527">
    <property type="entry name" value="Acetyltransf_9"/>
    <property type="match status" value="1"/>
</dbReference>
<keyword evidence="3 4" id="KW-0012">Acyltransferase</keyword>
<comment type="caution">
    <text evidence="6">The sequence shown here is derived from an EMBL/GenBank/DDBJ whole genome shotgun (WGS) entry which is preliminary data.</text>
</comment>